<dbReference type="PROSITE" id="PS00109">
    <property type="entry name" value="PROTEIN_KINASE_TYR"/>
    <property type="match status" value="1"/>
</dbReference>
<name>A0A2A9NQJ6_9AGAR</name>
<proteinExistence type="predicted"/>
<keyword evidence="3" id="KW-1185">Reference proteome</keyword>
<evidence type="ECO:0000313" key="2">
    <source>
        <dbReference type="EMBL" id="PFH49990.1"/>
    </source>
</evidence>
<dbReference type="InterPro" id="IPR000719">
    <property type="entry name" value="Prot_kinase_dom"/>
</dbReference>
<dbReference type="Gene3D" id="1.10.510.10">
    <property type="entry name" value="Transferase(Phosphotransferase) domain 1"/>
    <property type="match status" value="1"/>
</dbReference>
<sequence length="331" mass="39342">HVAIKLVVMGTQEAKIIEFMKKVTSQTDVDSFEGVVPVLDVLHYDENYLFFVTPRWTHYEPNTRYDVVDQVLEFVHCMLKGLSFLHENNIVHKDIARHNILMNYLAADDYPYERDYCFRESLRFQCLIRYGIFDFNLSIKLPPFVKSSTYRLPIDYAFEGPRSEPFDCLHGELDYRPFAYDVACLGILFYEEFADIIPLAPLLAPLIDKMVTLDIDRRFTASQALEFFLRLRSEMSEEELKKRIPRDRPDVTAGWDEFRRWDSLPCGFIQRWAAYREPRPSLPRRLLRAFCRHHWGWNTVHYIRLILRWVHGSVFFWRPSPSTLLLPHDAH</sequence>
<dbReference type="Pfam" id="PF07714">
    <property type="entry name" value="PK_Tyr_Ser-Thr"/>
    <property type="match status" value="1"/>
</dbReference>
<dbReference type="Proteomes" id="UP000242287">
    <property type="component" value="Unassembled WGS sequence"/>
</dbReference>
<dbReference type="AlphaFoldDB" id="A0A2A9NQJ6"/>
<feature type="domain" description="Protein kinase" evidence="1">
    <location>
        <begin position="1"/>
        <end position="259"/>
    </location>
</feature>
<dbReference type="GO" id="GO:0005524">
    <property type="term" value="F:ATP binding"/>
    <property type="evidence" value="ECO:0007669"/>
    <property type="project" value="InterPro"/>
</dbReference>
<dbReference type="SMART" id="SM00220">
    <property type="entry name" value="S_TKc"/>
    <property type="match status" value="1"/>
</dbReference>
<accession>A0A2A9NQJ6</accession>
<dbReference type="GO" id="GO:0004672">
    <property type="term" value="F:protein kinase activity"/>
    <property type="evidence" value="ECO:0007669"/>
    <property type="project" value="InterPro"/>
</dbReference>
<protein>
    <recommendedName>
        <fullName evidence="1">Protein kinase domain-containing protein</fullName>
    </recommendedName>
</protein>
<dbReference type="InterPro" id="IPR011009">
    <property type="entry name" value="Kinase-like_dom_sf"/>
</dbReference>
<evidence type="ECO:0000313" key="3">
    <source>
        <dbReference type="Proteomes" id="UP000242287"/>
    </source>
</evidence>
<feature type="non-terminal residue" evidence="2">
    <location>
        <position position="1"/>
    </location>
</feature>
<evidence type="ECO:0000259" key="1">
    <source>
        <dbReference type="PROSITE" id="PS50011"/>
    </source>
</evidence>
<dbReference type="SUPFAM" id="SSF56112">
    <property type="entry name" value="Protein kinase-like (PK-like)"/>
    <property type="match status" value="1"/>
</dbReference>
<reference evidence="2 3" key="1">
    <citation type="submission" date="2014-02" db="EMBL/GenBank/DDBJ databases">
        <title>Transposable element dynamics among asymbiotic and ectomycorrhizal Amanita fungi.</title>
        <authorList>
            <consortium name="DOE Joint Genome Institute"/>
            <person name="Hess J."/>
            <person name="Skrede I."/>
            <person name="Wolfe B."/>
            <person name="LaButti K."/>
            <person name="Ohm R.A."/>
            <person name="Grigoriev I.V."/>
            <person name="Pringle A."/>
        </authorList>
    </citation>
    <scope>NUCLEOTIDE SEQUENCE [LARGE SCALE GENOMIC DNA]</scope>
    <source>
        <strain evidence="2 3">SKay4041</strain>
    </source>
</reference>
<organism evidence="2 3">
    <name type="scientific">Amanita thiersii Skay4041</name>
    <dbReference type="NCBI Taxonomy" id="703135"/>
    <lineage>
        <taxon>Eukaryota</taxon>
        <taxon>Fungi</taxon>
        <taxon>Dikarya</taxon>
        <taxon>Basidiomycota</taxon>
        <taxon>Agaricomycotina</taxon>
        <taxon>Agaricomycetes</taxon>
        <taxon>Agaricomycetidae</taxon>
        <taxon>Agaricales</taxon>
        <taxon>Pluteineae</taxon>
        <taxon>Amanitaceae</taxon>
        <taxon>Amanita</taxon>
    </lineage>
</organism>
<gene>
    <name evidence="2" type="ORF">AMATHDRAFT_146278</name>
</gene>
<dbReference type="OrthoDB" id="2722301at2759"/>
<dbReference type="InterPro" id="IPR001245">
    <property type="entry name" value="Ser-Thr/Tyr_kinase_cat_dom"/>
</dbReference>
<dbReference type="InterPro" id="IPR008266">
    <property type="entry name" value="Tyr_kinase_AS"/>
</dbReference>
<dbReference type="EMBL" id="KZ302014">
    <property type="protein sequence ID" value="PFH49990.1"/>
    <property type="molecule type" value="Genomic_DNA"/>
</dbReference>
<dbReference type="PROSITE" id="PS50011">
    <property type="entry name" value="PROTEIN_KINASE_DOM"/>
    <property type="match status" value="1"/>
</dbReference>